<name>A0ACC2N1L6_PERAE</name>
<proteinExistence type="predicted"/>
<protein>
    <submittedName>
        <fullName evidence="1">Uncharacterized protein</fullName>
    </submittedName>
</protein>
<reference evidence="1 2" key="1">
    <citation type="journal article" date="2022" name="Hortic Res">
        <title>A haplotype resolved chromosomal level avocado genome allows analysis of novel avocado genes.</title>
        <authorList>
            <person name="Nath O."/>
            <person name="Fletcher S.J."/>
            <person name="Hayward A."/>
            <person name="Shaw L.M."/>
            <person name="Masouleh A.K."/>
            <person name="Furtado A."/>
            <person name="Henry R.J."/>
            <person name="Mitter N."/>
        </authorList>
    </citation>
    <scope>NUCLEOTIDE SEQUENCE [LARGE SCALE GENOMIC DNA]</scope>
    <source>
        <strain evidence="2">cv. Hass</strain>
    </source>
</reference>
<evidence type="ECO:0000313" key="2">
    <source>
        <dbReference type="Proteomes" id="UP001234297"/>
    </source>
</evidence>
<dbReference type="EMBL" id="CM056809">
    <property type="protein sequence ID" value="KAJ8651156.1"/>
    <property type="molecule type" value="Genomic_DNA"/>
</dbReference>
<gene>
    <name evidence="1" type="ORF">MRB53_004179</name>
</gene>
<organism evidence="1 2">
    <name type="scientific">Persea americana</name>
    <name type="common">Avocado</name>
    <dbReference type="NCBI Taxonomy" id="3435"/>
    <lineage>
        <taxon>Eukaryota</taxon>
        <taxon>Viridiplantae</taxon>
        <taxon>Streptophyta</taxon>
        <taxon>Embryophyta</taxon>
        <taxon>Tracheophyta</taxon>
        <taxon>Spermatophyta</taxon>
        <taxon>Magnoliopsida</taxon>
        <taxon>Magnoliidae</taxon>
        <taxon>Laurales</taxon>
        <taxon>Lauraceae</taxon>
        <taxon>Persea</taxon>
    </lineage>
</organism>
<evidence type="ECO:0000313" key="1">
    <source>
        <dbReference type="EMBL" id="KAJ8651156.1"/>
    </source>
</evidence>
<accession>A0ACC2N1L6</accession>
<sequence>MEAALHLIRSHLLDETATSLTDSESTDSSNPPPPKSRKHNGPDFSTDEEETRVKEDERLVQSVLEIDWAVAAADMAVRTHLQPLGLTLTPPSYSCSNSNRGSCELTGLDLAAVRINDCMSPCCFSEMLPLNENDSEDMILYGVLKEATLRGWEPVAPTRAEPKPARKTAVPKKRRGRGPHYRGVRERPWGKFAAEIRDSARHGARVWLGTFDTAEEAAMAYDRAAYKMRGARALLNFALSVSQADGSAVCKDGLEQPSLLAVKVEPVVVGDDLEKSTGT</sequence>
<dbReference type="Proteomes" id="UP001234297">
    <property type="component" value="Chromosome 1"/>
</dbReference>
<keyword evidence="2" id="KW-1185">Reference proteome</keyword>
<comment type="caution">
    <text evidence="1">The sequence shown here is derived from an EMBL/GenBank/DDBJ whole genome shotgun (WGS) entry which is preliminary data.</text>
</comment>